<reference evidence="1" key="1">
    <citation type="submission" date="2018-05" db="EMBL/GenBank/DDBJ databases">
        <authorList>
            <person name="Lanie J.A."/>
            <person name="Ng W.-L."/>
            <person name="Kazmierczak K.M."/>
            <person name="Andrzejewski T.M."/>
            <person name="Davidsen T.M."/>
            <person name="Wayne K.J."/>
            <person name="Tettelin H."/>
            <person name="Glass J.I."/>
            <person name="Rusch D."/>
            <person name="Podicherti R."/>
            <person name="Tsui H.-C.T."/>
            <person name="Winkler M.E."/>
        </authorList>
    </citation>
    <scope>NUCLEOTIDE SEQUENCE</scope>
</reference>
<evidence type="ECO:0000313" key="1">
    <source>
        <dbReference type="EMBL" id="SVC69142.1"/>
    </source>
</evidence>
<accession>A0A382PB19</accession>
<dbReference type="AlphaFoldDB" id="A0A382PB19"/>
<feature type="non-terminal residue" evidence="1">
    <location>
        <position position="237"/>
    </location>
</feature>
<organism evidence="1">
    <name type="scientific">marine metagenome</name>
    <dbReference type="NCBI Taxonomy" id="408172"/>
    <lineage>
        <taxon>unclassified sequences</taxon>
        <taxon>metagenomes</taxon>
        <taxon>ecological metagenomes</taxon>
    </lineage>
</organism>
<name>A0A382PB19_9ZZZZ</name>
<gene>
    <name evidence="1" type="ORF">METZ01_LOCUS321996</name>
</gene>
<protein>
    <submittedName>
        <fullName evidence="1">Uncharacterized protein</fullName>
    </submittedName>
</protein>
<feature type="non-terminal residue" evidence="1">
    <location>
        <position position="1"/>
    </location>
</feature>
<proteinExistence type="predicted"/>
<dbReference type="EMBL" id="UINC01105306">
    <property type="protein sequence ID" value="SVC69142.1"/>
    <property type="molecule type" value="Genomic_DNA"/>
</dbReference>
<sequence>VNPPKTAIIRLASCNENTQFLFCSKIAGLSPFKRLIFSMQRAGIDNFLVFHENSPFVNNHEIEKDIKNDPRFKSNFQWKLLEKDGLKKNSTTDNLDPNVDKVLLVEGNLITTTRLIKDFIDSACSFETNEIVGLINESGFPDGIYLLTPSDVENYLDSESFEKKLIPARLPGPWLYRDRVENSRSLCLVEKKLLNEHKLHYRQFMDIWFNSLFSIPISSFLVKTFLTPNQVTVIGLF</sequence>